<keyword evidence="1" id="KW-0472">Membrane</keyword>
<evidence type="ECO:0000313" key="3">
    <source>
        <dbReference type="Proteomes" id="UP000241587"/>
    </source>
</evidence>
<feature type="transmembrane region" description="Helical" evidence="1">
    <location>
        <begin position="125"/>
        <end position="145"/>
    </location>
</feature>
<sequence>MDVINNCPEGETRDVKELVVKLIVAHLTAVVAFCHLQSLRNERLVSIEPVLFLLSPFTVAVQTALGLCLIHYYLINSLIRSPQSWSSHVRNYTRQWSILFARKPRPGPKKDDDIRSQPVEACVNLGRLLVMSGTLFQFVATIFLYRRRWNLYGWESLSIVDHRTFELSVGGAAATVLSILLMLRLPGFVEAPSIPYTQEHSTTPEQKLLFCRGDARRCPQWYAPLYVTPYVSGTTAATWLLCVFSSTYEGELRWLKHVAYLYTLVYEAFNERLGLNMSVWTFYLVAGMLFGLWMTVAKLLTRVTNIGIDDFLKKHPWVAWPILIIVGTALLSFFFVFMFLIINCISLLGFAILPAMLSGPLSIGWAKGLETQNMFSQVPFGTRDEATKCLLLWKDPVAEYLWSLV</sequence>
<feature type="transmembrane region" description="Helical" evidence="1">
    <location>
        <begin position="50"/>
        <end position="75"/>
    </location>
</feature>
<name>A0A2T4GZJ0_FUSCU</name>
<feature type="transmembrane region" description="Helical" evidence="1">
    <location>
        <begin position="18"/>
        <end position="38"/>
    </location>
</feature>
<protein>
    <submittedName>
        <fullName evidence="2">Uncharacterized protein</fullName>
    </submittedName>
</protein>
<dbReference type="AlphaFoldDB" id="A0A2T4GZJ0"/>
<proteinExistence type="predicted"/>
<comment type="caution">
    <text evidence="2">The sequence shown here is derived from an EMBL/GenBank/DDBJ whole genome shotgun (WGS) entry which is preliminary data.</text>
</comment>
<keyword evidence="1" id="KW-1133">Transmembrane helix</keyword>
<keyword evidence="3" id="KW-1185">Reference proteome</keyword>
<dbReference type="EMBL" id="PVEM01000004">
    <property type="protein sequence ID" value="PTD08952.1"/>
    <property type="molecule type" value="Genomic_DNA"/>
</dbReference>
<feature type="transmembrane region" description="Helical" evidence="1">
    <location>
        <begin position="165"/>
        <end position="183"/>
    </location>
</feature>
<reference evidence="2 3" key="1">
    <citation type="submission" date="2018-02" db="EMBL/GenBank/DDBJ databases">
        <title>Fusarium culmorum secondary metabolites in fungal-bacterial-plant interactions.</title>
        <authorList>
            <person name="Schmidt R."/>
        </authorList>
    </citation>
    <scope>NUCLEOTIDE SEQUENCE [LARGE SCALE GENOMIC DNA]</scope>
    <source>
        <strain evidence="2 3">PV</strain>
    </source>
</reference>
<dbReference type="OMA" id="KHVAYLY"/>
<feature type="transmembrane region" description="Helical" evidence="1">
    <location>
        <begin position="347"/>
        <end position="366"/>
    </location>
</feature>
<evidence type="ECO:0000256" key="1">
    <source>
        <dbReference type="SAM" id="Phobius"/>
    </source>
</evidence>
<dbReference type="OrthoDB" id="10250990at2759"/>
<dbReference type="Proteomes" id="UP000241587">
    <property type="component" value="Unassembled WGS sequence"/>
</dbReference>
<evidence type="ECO:0000313" key="2">
    <source>
        <dbReference type="EMBL" id="PTD08952.1"/>
    </source>
</evidence>
<organism evidence="2 3">
    <name type="scientific">Fusarium culmorum</name>
    <dbReference type="NCBI Taxonomy" id="5516"/>
    <lineage>
        <taxon>Eukaryota</taxon>
        <taxon>Fungi</taxon>
        <taxon>Dikarya</taxon>
        <taxon>Ascomycota</taxon>
        <taxon>Pezizomycotina</taxon>
        <taxon>Sordariomycetes</taxon>
        <taxon>Hypocreomycetidae</taxon>
        <taxon>Hypocreales</taxon>
        <taxon>Nectriaceae</taxon>
        <taxon>Fusarium</taxon>
    </lineage>
</organism>
<feature type="transmembrane region" description="Helical" evidence="1">
    <location>
        <begin position="317"/>
        <end position="341"/>
    </location>
</feature>
<keyword evidence="1" id="KW-0812">Transmembrane</keyword>
<accession>A0A2T4GZJ0</accession>
<feature type="transmembrane region" description="Helical" evidence="1">
    <location>
        <begin position="277"/>
        <end position="296"/>
    </location>
</feature>
<gene>
    <name evidence="2" type="ORF">FCULG_00010991</name>
</gene>